<feature type="domain" description="Retroviral polymerase SH3-like" evidence="1">
    <location>
        <begin position="45"/>
        <end position="73"/>
    </location>
</feature>
<comment type="caution">
    <text evidence="2">The sequence shown here is derived from an EMBL/GenBank/DDBJ whole genome shotgun (WGS) entry which is preliminary data.</text>
</comment>
<dbReference type="AlphaFoldDB" id="A0A4Y2BQ26"/>
<evidence type="ECO:0000313" key="2">
    <source>
        <dbReference type="EMBL" id="GBL93535.1"/>
    </source>
</evidence>
<protein>
    <recommendedName>
        <fullName evidence="1">Retroviral polymerase SH3-like domain-containing protein</fullName>
    </recommendedName>
</protein>
<organism evidence="2 3">
    <name type="scientific">Araneus ventricosus</name>
    <name type="common">Orbweaver spider</name>
    <name type="synonym">Epeira ventricosa</name>
    <dbReference type="NCBI Taxonomy" id="182803"/>
    <lineage>
        <taxon>Eukaryota</taxon>
        <taxon>Metazoa</taxon>
        <taxon>Ecdysozoa</taxon>
        <taxon>Arthropoda</taxon>
        <taxon>Chelicerata</taxon>
        <taxon>Arachnida</taxon>
        <taxon>Araneae</taxon>
        <taxon>Araneomorphae</taxon>
        <taxon>Entelegynae</taxon>
        <taxon>Araneoidea</taxon>
        <taxon>Araneidae</taxon>
        <taxon>Araneus</taxon>
    </lineage>
</organism>
<keyword evidence="3" id="KW-1185">Reference proteome</keyword>
<gene>
    <name evidence="2" type="ORF">AVEN_59721_1</name>
</gene>
<name>A0A4Y2BQ26_ARAVE</name>
<sequence>MDEEEASSETFVNNWFHLLCTHSCSKEEENGQESCQGLSCRIDGNERYRIWLKEENQVILSRDVIFQEKPHQMSSTDVERTF</sequence>
<evidence type="ECO:0000313" key="3">
    <source>
        <dbReference type="Proteomes" id="UP000499080"/>
    </source>
</evidence>
<evidence type="ECO:0000259" key="1">
    <source>
        <dbReference type="Pfam" id="PF25597"/>
    </source>
</evidence>
<dbReference type="EMBL" id="BGPR01000094">
    <property type="protein sequence ID" value="GBL93535.1"/>
    <property type="molecule type" value="Genomic_DNA"/>
</dbReference>
<dbReference type="Pfam" id="PF25597">
    <property type="entry name" value="SH3_retrovirus"/>
    <property type="match status" value="1"/>
</dbReference>
<accession>A0A4Y2BQ26</accession>
<proteinExistence type="predicted"/>
<reference evidence="2 3" key="1">
    <citation type="journal article" date="2019" name="Sci. Rep.">
        <title>Orb-weaving spider Araneus ventricosus genome elucidates the spidroin gene catalogue.</title>
        <authorList>
            <person name="Kono N."/>
            <person name="Nakamura H."/>
            <person name="Ohtoshi R."/>
            <person name="Moran D.A.P."/>
            <person name="Shinohara A."/>
            <person name="Yoshida Y."/>
            <person name="Fujiwara M."/>
            <person name="Mori M."/>
            <person name="Tomita M."/>
            <person name="Arakawa K."/>
        </authorList>
    </citation>
    <scope>NUCLEOTIDE SEQUENCE [LARGE SCALE GENOMIC DNA]</scope>
</reference>
<dbReference type="InterPro" id="IPR057670">
    <property type="entry name" value="SH3_retrovirus"/>
</dbReference>
<dbReference type="Proteomes" id="UP000499080">
    <property type="component" value="Unassembled WGS sequence"/>
</dbReference>